<accession>A0ABW1HZ22</accession>
<dbReference type="EMBL" id="JBHSQQ010000433">
    <property type="protein sequence ID" value="MFC5945943.1"/>
    <property type="molecule type" value="Genomic_DNA"/>
</dbReference>
<name>A0ABW1HZ22_9ACTN</name>
<comment type="caution">
    <text evidence="3">The sequence shown here is derived from an EMBL/GenBank/DDBJ whole genome shotgun (WGS) entry which is preliminary data.</text>
</comment>
<reference evidence="4" key="1">
    <citation type="journal article" date="2019" name="Int. J. Syst. Evol. Microbiol.">
        <title>The Global Catalogue of Microorganisms (GCM) 10K type strain sequencing project: providing services to taxonomists for standard genome sequencing and annotation.</title>
        <authorList>
            <consortium name="The Broad Institute Genomics Platform"/>
            <consortium name="The Broad Institute Genome Sequencing Center for Infectious Disease"/>
            <person name="Wu L."/>
            <person name="Ma J."/>
        </authorList>
    </citation>
    <scope>NUCLEOTIDE SEQUENCE [LARGE SCALE GENOMIC DNA]</scope>
    <source>
        <strain evidence="4">CGMCC 4.7173</strain>
    </source>
</reference>
<evidence type="ECO:0000313" key="4">
    <source>
        <dbReference type="Proteomes" id="UP001596207"/>
    </source>
</evidence>
<dbReference type="Proteomes" id="UP001596207">
    <property type="component" value="Unassembled WGS sequence"/>
</dbReference>
<gene>
    <name evidence="3" type="ORF">ACFPZ4_31350</name>
</gene>
<keyword evidence="4" id="KW-1185">Reference proteome</keyword>
<sequence>MPRLFLAPVRAVRPRAGEGTMIEGYAFGLPSWLSIADAGPTDASGERTVLPAARARSRAGLFTALVGALDLPGHVGRNWDALADSLRDRLDAGPLTLVVDEAAQLLADEPVGHLGLLLAVLGGGAGDAPHPLRVVLRDAPERVPDVRRRTARALPRR</sequence>
<dbReference type="SUPFAM" id="SSF52038">
    <property type="entry name" value="Barstar-related"/>
    <property type="match status" value="1"/>
</dbReference>
<dbReference type="InterPro" id="IPR000468">
    <property type="entry name" value="Barstar"/>
</dbReference>
<evidence type="ECO:0000313" key="3">
    <source>
        <dbReference type="EMBL" id="MFC5945943.1"/>
    </source>
</evidence>
<dbReference type="RefSeq" id="WP_377538773.1">
    <property type="nucleotide sequence ID" value="NZ_JBHSQQ010000433.1"/>
</dbReference>
<dbReference type="Pfam" id="PF01337">
    <property type="entry name" value="Barstar"/>
    <property type="match status" value="1"/>
</dbReference>
<protein>
    <submittedName>
        <fullName evidence="3">Barstar family protein</fullName>
    </submittedName>
</protein>
<dbReference type="InterPro" id="IPR035905">
    <property type="entry name" value="Barstar-like_sf"/>
</dbReference>
<comment type="similarity">
    <text evidence="1">Belongs to the barstar family.</text>
</comment>
<evidence type="ECO:0000256" key="1">
    <source>
        <dbReference type="ARBA" id="ARBA00006845"/>
    </source>
</evidence>
<organism evidence="3 4">
    <name type="scientific">Micromonospora harpali</name>
    <dbReference type="NCBI Taxonomy" id="1490225"/>
    <lineage>
        <taxon>Bacteria</taxon>
        <taxon>Bacillati</taxon>
        <taxon>Actinomycetota</taxon>
        <taxon>Actinomycetes</taxon>
        <taxon>Micromonosporales</taxon>
        <taxon>Micromonosporaceae</taxon>
        <taxon>Micromonospora</taxon>
    </lineage>
</organism>
<feature type="domain" description="Barstar (barnase inhibitor)" evidence="2">
    <location>
        <begin position="52"/>
        <end position="121"/>
    </location>
</feature>
<evidence type="ECO:0000259" key="2">
    <source>
        <dbReference type="Pfam" id="PF01337"/>
    </source>
</evidence>
<dbReference type="Gene3D" id="3.30.370.10">
    <property type="entry name" value="Barstar-like"/>
    <property type="match status" value="1"/>
</dbReference>
<proteinExistence type="inferred from homology"/>